<accession>A0A9P7AFS2</accession>
<organism evidence="2 3">
    <name type="scientific">Suillus plorans</name>
    <dbReference type="NCBI Taxonomy" id="116603"/>
    <lineage>
        <taxon>Eukaryota</taxon>
        <taxon>Fungi</taxon>
        <taxon>Dikarya</taxon>
        <taxon>Basidiomycota</taxon>
        <taxon>Agaricomycotina</taxon>
        <taxon>Agaricomycetes</taxon>
        <taxon>Agaricomycetidae</taxon>
        <taxon>Boletales</taxon>
        <taxon>Suillineae</taxon>
        <taxon>Suillaceae</taxon>
        <taxon>Suillus</taxon>
    </lineage>
</organism>
<sequence>MQPDLNPAAIVTPSISTAMEALALAHGRENINEPVADDSGVLATTKPKPKPKWKGNSKQAAAVADGDLSANTGCAILSWHVVNDPGPMPLSIVASGLSIPSTTLIITAIITVVISTIMCPPQNLSVTEKLLDLQYLTTQTTSNSQPYKYIPSTTLDLAIDTSTLLNTSASQMSTVLAASTSDASRALLTASALSTSTMPAASIVTKYNFQILETLRVCFARFIAPLECLFDDGGLAFLDLEYAAFNGVIDLEEGLMTDTTSTLNASAIWCVSESPDNNYCPASENCTGESPASILLKVE</sequence>
<dbReference type="Proteomes" id="UP000719766">
    <property type="component" value="Unassembled WGS sequence"/>
</dbReference>
<protein>
    <submittedName>
        <fullName evidence="2">Uncharacterized protein</fullName>
    </submittedName>
</protein>
<dbReference type="AlphaFoldDB" id="A0A9P7AFS2"/>
<evidence type="ECO:0000256" key="1">
    <source>
        <dbReference type="SAM" id="MobiDB-lite"/>
    </source>
</evidence>
<gene>
    <name evidence="2" type="ORF">HD556DRAFT_1448727</name>
</gene>
<proteinExistence type="predicted"/>
<comment type="caution">
    <text evidence="2">The sequence shown here is derived from an EMBL/GenBank/DDBJ whole genome shotgun (WGS) entry which is preliminary data.</text>
</comment>
<reference evidence="2" key="1">
    <citation type="journal article" date="2020" name="New Phytol.">
        <title>Comparative genomics reveals dynamic genome evolution in host specialist ectomycorrhizal fungi.</title>
        <authorList>
            <person name="Lofgren L.A."/>
            <person name="Nguyen N.H."/>
            <person name="Vilgalys R."/>
            <person name="Ruytinx J."/>
            <person name="Liao H.L."/>
            <person name="Branco S."/>
            <person name="Kuo A."/>
            <person name="LaButti K."/>
            <person name="Lipzen A."/>
            <person name="Andreopoulos W."/>
            <person name="Pangilinan J."/>
            <person name="Riley R."/>
            <person name="Hundley H."/>
            <person name="Na H."/>
            <person name="Barry K."/>
            <person name="Grigoriev I.V."/>
            <person name="Stajich J.E."/>
            <person name="Kennedy P.G."/>
        </authorList>
    </citation>
    <scope>NUCLEOTIDE SEQUENCE</scope>
    <source>
        <strain evidence="2">S12</strain>
    </source>
</reference>
<feature type="region of interest" description="Disordered" evidence="1">
    <location>
        <begin position="34"/>
        <end position="57"/>
    </location>
</feature>
<name>A0A9P7AFS2_9AGAM</name>
<dbReference type="GeneID" id="64601243"/>
<evidence type="ECO:0000313" key="2">
    <source>
        <dbReference type="EMBL" id="KAG1787537.1"/>
    </source>
</evidence>
<dbReference type="EMBL" id="JABBWE010000078">
    <property type="protein sequence ID" value="KAG1787537.1"/>
    <property type="molecule type" value="Genomic_DNA"/>
</dbReference>
<dbReference type="RefSeq" id="XP_041154883.1">
    <property type="nucleotide sequence ID" value="XM_041307479.1"/>
</dbReference>
<keyword evidence="3" id="KW-1185">Reference proteome</keyword>
<evidence type="ECO:0000313" key="3">
    <source>
        <dbReference type="Proteomes" id="UP000719766"/>
    </source>
</evidence>